<dbReference type="InterPro" id="IPR033432">
    <property type="entry name" value="GH94_catalytic"/>
</dbReference>
<name>A0A7V7QH99_9FIRM</name>
<accession>A0A7V7QH99</accession>
<dbReference type="OrthoDB" id="9762900at2"/>
<keyword evidence="2" id="KW-0808">Transferase</keyword>
<evidence type="ECO:0000256" key="1">
    <source>
        <dbReference type="ARBA" id="ARBA00022676"/>
    </source>
</evidence>
<dbReference type="InterPro" id="IPR011013">
    <property type="entry name" value="Gal_mutarotase_sf_dom"/>
</dbReference>
<dbReference type="InterPro" id="IPR008928">
    <property type="entry name" value="6-hairpin_glycosidase_sf"/>
</dbReference>
<dbReference type="GO" id="GO:0005975">
    <property type="term" value="P:carbohydrate metabolic process"/>
    <property type="evidence" value="ECO:0007669"/>
    <property type="project" value="InterPro"/>
</dbReference>
<reference evidence="5 6" key="1">
    <citation type="submission" date="2019-09" db="EMBL/GenBank/DDBJ databases">
        <authorList>
            <person name="Valk L.C."/>
        </authorList>
    </citation>
    <scope>NUCLEOTIDE SEQUENCE [LARGE SCALE GENOMIC DNA]</scope>
    <source>
        <strain evidence="5">GalUA</strain>
    </source>
</reference>
<dbReference type="GO" id="GO:0016757">
    <property type="term" value="F:glycosyltransferase activity"/>
    <property type="evidence" value="ECO:0007669"/>
    <property type="project" value="UniProtKB-KW"/>
</dbReference>
<evidence type="ECO:0000313" key="5">
    <source>
        <dbReference type="EMBL" id="KAB1434283.1"/>
    </source>
</evidence>
<feature type="domain" description="Glycosyl hydrolase 94 supersandwich" evidence="3">
    <location>
        <begin position="112"/>
        <end position="303"/>
    </location>
</feature>
<dbReference type="AlphaFoldDB" id="A0A7V7QH99"/>
<dbReference type="SUPFAM" id="SSF74650">
    <property type="entry name" value="Galactose mutarotase-like"/>
    <property type="match status" value="1"/>
</dbReference>
<dbReference type="InterPro" id="IPR012341">
    <property type="entry name" value="6hp_glycosidase-like_sf"/>
</dbReference>
<keyword evidence="1" id="KW-0328">Glycosyltransferase</keyword>
<dbReference type="CDD" id="cd11749">
    <property type="entry name" value="GH94N_LBP_like"/>
    <property type="match status" value="1"/>
</dbReference>
<dbReference type="InterPro" id="IPR010383">
    <property type="entry name" value="Glyco_hydrolase_94_b-supersand"/>
</dbReference>
<dbReference type="InterPro" id="IPR052047">
    <property type="entry name" value="GH94_Enzymes"/>
</dbReference>
<keyword evidence="6" id="KW-1185">Reference proteome</keyword>
<evidence type="ECO:0000259" key="4">
    <source>
        <dbReference type="Pfam" id="PF17167"/>
    </source>
</evidence>
<sequence>MKAIRFLNECGDFTMEQPENYSYLYFPIAGENKIKSSITPNLGGDSKIDQNTFLLEPVSVENLHNNRSSRNFWCMVEGVGNWSVTGQSAEEEYKKFTKEQDKSRLFAGFMWHRIERISSKYQLEAKVTSFVPLDYNLEVMQVEICNKSEEKQTITPIAAIPIYGRSADNIRDHRHVTSLLHRISTNKSGVLVKPTLSFDERGHQQNKMIYYVCGVTGEGENPTSFYPIVDDYLGEGGSFTNPLAIREDIEGIAAEESFEGKEALGGIRFQKITLEPKQKVSYTILIGATTDSKKIEQAMLSFQTKEKVEDALQKVKEYYQEKVNVKYHTSDENYDHYLRWISFQPILRRMYGCSFLPYHDYGKGGRGWRDLWQDCLALLIMNPSGVRDMIVSNFGGVRMDGTNATIIGNKQGEFVADRNNITRVWMDHGFWPFLTTKLYIDQTGDIEILNEKVPYFKDKQILRGTSQDEIWDDSYGMKQKCLDGSIYYGSVLEHLLLQNLTAFYEVGEHNHIRMRGADWNDALDMAEQKGESVAFTCAYAGNFKDLANYLREYKKMLKVDTIVLSKEIVMLLNCSKELYENPIEKQKLLQVYGQICKHTISGSLVNIAIKEIIDDLESKANWMMEHIKTSEWVEDSLGHGWFNGYYDNHGRQVEGVFDKNVRMMLTGQVFAIMSGTAQKEQIKAICKSADTYLYQKDIGGYRLNTNFYEEKFDLGRMFGFAYGEKENGAVFSHMTVMYANALYKQGFVKEGFQALQSLADTAMDFNTSKMYPGIPEYFNDVGRGMYPYLTGAASWYMLTMITQVFGVRGEMGDLIIEPKLLKEQFDQEGIASISLTFSERQFEISFYNPMHLTYGSYRIERAVCNETILFDNSNGKACLSKKELQKLGTSLHKIDVFLTKISKAECK</sequence>
<reference evidence="5 6" key="2">
    <citation type="submission" date="2020-02" db="EMBL/GenBank/DDBJ databases">
        <title>Candidatus Galacturonibacter soehngenii shows hetero-acetogenic catabolism of galacturonic acid but lacks a canonical carbon monoxide dehydrogenase/acetyl-CoA synthase complex.</title>
        <authorList>
            <person name="Diender M."/>
            <person name="Stouten G.R."/>
            <person name="Petersen J.F."/>
            <person name="Nielsen P.H."/>
            <person name="Dueholm M.S."/>
            <person name="Pronk J.T."/>
            <person name="Van Loosdrecht M.C.M."/>
        </authorList>
    </citation>
    <scope>NUCLEOTIDE SEQUENCE [LARGE SCALE GENOMIC DNA]</scope>
    <source>
        <strain evidence="5">GalUA</strain>
    </source>
</reference>
<evidence type="ECO:0000313" key="6">
    <source>
        <dbReference type="Proteomes" id="UP000461768"/>
    </source>
</evidence>
<protein>
    <submittedName>
        <fullName evidence="5">Cellobiose phosphorylase</fullName>
    </submittedName>
</protein>
<dbReference type="EMBL" id="WAGX01000008">
    <property type="protein sequence ID" value="KAB1434283.1"/>
    <property type="molecule type" value="Genomic_DNA"/>
</dbReference>
<organism evidence="5 6">
    <name type="scientific">Candidatus Galacturonatibacter soehngenii</name>
    <dbReference type="NCBI Taxonomy" id="2307010"/>
    <lineage>
        <taxon>Bacteria</taxon>
        <taxon>Bacillati</taxon>
        <taxon>Bacillota</taxon>
        <taxon>Clostridia</taxon>
        <taxon>Lachnospirales</taxon>
        <taxon>Lachnospiraceae</taxon>
        <taxon>Candidatus Galacturonatibacter</taxon>
    </lineage>
</organism>
<dbReference type="RefSeq" id="WP_151148260.1">
    <property type="nucleotide sequence ID" value="NZ_WAGX01000008.1"/>
</dbReference>
<proteinExistence type="predicted"/>
<feature type="domain" description="Glycosyl hydrolase 94 catalytic" evidence="4">
    <location>
        <begin position="614"/>
        <end position="806"/>
    </location>
</feature>
<dbReference type="Pfam" id="PF06165">
    <property type="entry name" value="GH94_b-supersand"/>
    <property type="match status" value="1"/>
</dbReference>
<evidence type="ECO:0000259" key="3">
    <source>
        <dbReference type="Pfam" id="PF06165"/>
    </source>
</evidence>
<dbReference type="PANTHER" id="PTHR37469">
    <property type="entry name" value="CELLOBIONIC ACID PHOSPHORYLASE-RELATED"/>
    <property type="match status" value="1"/>
</dbReference>
<dbReference type="PANTHER" id="PTHR37469:SF2">
    <property type="entry name" value="CELLOBIONIC ACID PHOSPHORYLASE"/>
    <property type="match status" value="1"/>
</dbReference>
<feature type="domain" description="Glycosyl hydrolase 94 catalytic" evidence="4">
    <location>
        <begin position="324"/>
        <end position="459"/>
    </location>
</feature>
<comment type="caution">
    <text evidence="5">The sequence shown here is derived from an EMBL/GenBank/DDBJ whole genome shotgun (WGS) entry which is preliminary data.</text>
</comment>
<dbReference type="GO" id="GO:0030246">
    <property type="term" value="F:carbohydrate binding"/>
    <property type="evidence" value="ECO:0007669"/>
    <property type="project" value="InterPro"/>
</dbReference>
<dbReference type="InterPro" id="IPR037018">
    <property type="entry name" value="GH65_N"/>
</dbReference>
<dbReference type="Proteomes" id="UP000461768">
    <property type="component" value="Unassembled WGS sequence"/>
</dbReference>
<dbReference type="Gene3D" id="2.70.98.40">
    <property type="entry name" value="Glycoside hydrolase, family 65, N-terminal domain"/>
    <property type="match status" value="1"/>
</dbReference>
<gene>
    <name evidence="5" type="ORF">F7O84_17485</name>
</gene>
<dbReference type="Gene3D" id="1.50.10.10">
    <property type="match status" value="1"/>
</dbReference>
<dbReference type="Pfam" id="PF17167">
    <property type="entry name" value="Glyco_hydro_94"/>
    <property type="match status" value="2"/>
</dbReference>
<evidence type="ECO:0000256" key="2">
    <source>
        <dbReference type="ARBA" id="ARBA00022679"/>
    </source>
</evidence>
<dbReference type="SUPFAM" id="SSF48208">
    <property type="entry name" value="Six-hairpin glycosidases"/>
    <property type="match status" value="1"/>
</dbReference>